<evidence type="ECO:0000256" key="2">
    <source>
        <dbReference type="SAM" id="SignalP"/>
    </source>
</evidence>
<evidence type="ECO:0000313" key="3">
    <source>
        <dbReference type="EMBL" id="GCC51043.1"/>
    </source>
</evidence>
<keyword evidence="2" id="KW-0732">Signal</keyword>
<feature type="transmembrane region" description="Helical" evidence="1">
    <location>
        <begin position="383"/>
        <end position="404"/>
    </location>
</feature>
<dbReference type="EMBL" id="BHXQ01000002">
    <property type="protein sequence ID" value="GCC51043.1"/>
    <property type="molecule type" value="Genomic_DNA"/>
</dbReference>
<sequence>MKLKMVFFTILIASGSIYGQDFTAEAKLQSVETDGFYRIDISPALSAYTNAGFSNIRIYTQQKTEVPYLFQQEALQYYSAEFKPYEIVEKKQVRKCCTEIILKNPDSLPINNISLSIKNAEVSKQATLLGSDDQENWFALKQQFTLHTINNPDNTTVVKIVDFPLSNYTFYKLEIDDSSSAPLNILSAGYYEQQSEEAKFTAIPNLRIEATDSVLRKQTFIKISLDTTRTIDRIKIEMTGQPYFVRRGSLYSLQYSKNRKGEPESFLQWEYDLELSSKQITILNVNELRSSELMIIIDNQDNPPLQLESAQLLQRSRYLVAWLKKGEDYVLKMGVASMKSPSYDLANFQGEIPKQLAQINLGEFKVFNKEGAQTSTTIFTNRMIIWVAIILVVALLGFMSVKLIRETHSGKTEH</sequence>
<protein>
    <submittedName>
        <fullName evidence="3">DUF3999 domain-containing protein</fullName>
    </submittedName>
</protein>
<dbReference type="RefSeq" id="WP_127121687.1">
    <property type="nucleotide sequence ID" value="NZ_BHXQ01000002.1"/>
</dbReference>
<keyword evidence="4" id="KW-1185">Reference proteome</keyword>
<evidence type="ECO:0000313" key="4">
    <source>
        <dbReference type="Proteomes" id="UP000288227"/>
    </source>
</evidence>
<keyword evidence="1" id="KW-1133">Transmembrane helix</keyword>
<evidence type="ECO:0000256" key="1">
    <source>
        <dbReference type="SAM" id="Phobius"/>
    </source>
</evidence>
<organism evidence="3 4">
    <name type="scientific">Chryseotalea sanaruensis</name>
    <dbReference type="NCBI Taxonomy" id="2482724"/>
    <lineage>
        <taxon>Bacteria</taxon>
        <taxon>Pseudomonadati</taxon>
        <taxon>Bacteroidota</taxon>
        <taxon>Cytophagia</taxon>
        <taxon>Cytophagales</taxon>
        <taxon>Chryseotaleaceae</taxon>
        <taxon>Chryseotalea</taxon>
    </lineage>
</organism>
<comment type="caution">
    <text evidence="3">The sequence shown here is derived from an EMBL/GenBank/DDBJ whole genome shotgun (WGS) entry which is preliminary data.</text>
</comment>
<name>A0A401U822_9BACT</name>
<feature type="signal peptide" evidence="2">
    <location>
        <begin position="1"/>
        <end position="19"/>
    </location>
</feature>
<reference evidence="3 4" key="1">
    <citation type="submission" date="2018-11" db="EMBL/GenBank/DDBJ databases">
        <title>Chryseotalea sanarue gen. nov., sp., nov., a member of the family Cytophagaceae, isolated from a brackish lake in Hamamatsu Japan.</title>
        <authorList>
            <person name="Maejima Y."/>
            <person name="Iino T."/>
            <person name="Muraguchi Y."/>
            <person name="Fukuda K."/>
            <person name="Ohkuma M."/>
            <person name="Moriuchi R."/>
            <person name="Dohra H."/>
            <person name="Kimbara K."/>
            <person name="Shintani M."/>
        </authorList>
    </citation>
    <scope>NUCLEOTIDE SEQUENCE [LARGE SCALE GENOMIC DNA]</scope>
    <source>
        <strain evidence="3 4">Ys</strain>
    </source>
</reference>
<dbReference type="AlphaFoldDB" id="A0A401U822"/>
<keyword evidence="1" id="KW-0812">Transmembrane</keyword>
<keyword evidence="1" id="KW-0472">Membrane</keyword>
<feature type="chain" id="PRO_5019263549" evidence="2">
    <location>
        <begin position="20"/>
        <end position="414"/>
    </location>
</feature>
<dbReference type="OrthoDB" id="994644at2"/>
<gene>
    <name evidence="3" type="ORF">SanaruYs_12630</name>
</gene>
<dbReference type="Proteomes" id="UP000288227">
    <property type="component" value="Unassembled WGS sequence"/>
</dbReference>
<proteinExistence type="predicted"/>
<accession>A0A401U822</accession>